<keyword evidence="3" id="KW-1185">Reference proteome</keyword>
<dbReference type="Pfam" id="PF00873">
    <property type="entry name" value="ACR_tran"/>
    <property type="match status" value="1"/>
</dbReference>
<dbReference type="Gene3D" id="3.30.70.1320">
    <property type="entry name" value="Multidrug efflux transporter AcrB pore domain like"/>
    <property type="match status" value="1"/>
</dbReference>
<name>A0A223CYL0_9BACL</name>
<dbReference type="SUPFAM" id="SSF82714">
    <property type="entry name" value="Multidrug efflux transporter AcrB TolC docking domain, DN and DC subdomains"/>
    <property type="match status" value="1"/>
</dbReference>
<feature type="transmembrane region" description="Helical" evidence="1">
    <location>
        <begin position="982"/>
        <end position="1005"/>
    </location>
</feature>
<dbReference type="PANTHER" id="PTHR32063:SF0">
    <property type="entry name" value="SWARMING MOTILITY PROTEIN SWRC"/>
    <property type="match status" value="1"/>
</dbReference>
<accession>A0A223CYL0</accession>
<dbReference type="SUPFAM" id="SSF82866">
    <property type="entry name" value="Multidrug efflux transporter AcrB transmembrane domain"/>
    <property type="match status" value="2"/>
</dbReference>
<evidence type="ECO:0000313" key="3">
    <source>
        <dbReference type="Proteomes" id="UP000214688"/>
    </source>
</evidence>
<feature type="transmembrane region" description="Helical" evidence="1">
    <location>
        <begin position="467"/>
        <end position="494"/>
    </location>
</feature>
<dbReference type="GO" id="GO:0042910">
    <property type="term" value="F:xenobiotic transmembrane transporter activity"/>
    <property type="evidence" value="ECO:0007669"/>
    <property type="project" value="TreeGrafter"/>
</dbReference>
<protein>
    <submittedName>
        <fullName evidence="2">Multidrug transporter AcrB</fullName>
    </submittedName>
</protein>
<sequence length="1022" mass="111462">MNFLTRVSLKNPVAIFILSFLLIFGGTYAFQTLKVEMLPNIEFPQLSINAIYPGASPEDVNEQVTAKLETQLKKLDRLDKMTSQSFESASLIQLTFPIGTNMDDMEQKVQDLLRETHLPERVEPAVQRFSFGTFPILSAVAFANDGQDLQSLLIDELKPALEKIPGVASVALGGTAEELVEIEVNLAEAGKYGLSLQKIQEQIKAKYVSMPAGSVTDDSVLIPIRVVEELSTLNDLKNLQLDVPVPAVPTTPGGSAKAPTAPIITLKDVANIKTITAKPEINRFNDKDSLAITVTKKQDANTVEIAQKTREMLKDFSDRVEYDIVFDQSEGIEQSVNSLIKEGLLGALFASLAVLLFLRNLRATIIAVLSIPLSLLVSSIFLAQSNITLNIMTLGGMAVAVGRVVDDSIVVIENIFRRMKHNTEGLDKTELTIVATKEMLKAITSSTLTTVVVFLPLGFVGGMTGEFFLPFALTIVYALLASLVVSITLTPVLARFSFSKIKHEETEGPLQRFYERVLRFSLRKKWVVFAICIPLLVGSLGLTTQLGFVFLPNEKVKIVSASVTLPASTVLEKTNEVSLKIEEMLKTRDAIADVFVGIGSRDYMTGLKKENIASYVIMLDETANTAEEIKTIEEKIGTLAKGISDKAIVSVQEMSTGGPTSNNNLDIDLYSNNIDALMTASKLVEEQLKQRDDLKYVTNNMKEKQRQWVIKINPDKASEAGVAAYTVLGITADRTRPVSVGTLKLDGEERSLQLTYDKPLASKSELEELIVFGTKGPIQLKEIANIQEVESVTSIQKLDSKVFARVSAIVTTDNVQQTAVAVKAAVADLDLPDDVSLEAGGGTDETVKTFQELGMAMGIAVGLVYLVMLFTFGQARIPFVILSSLLFVPTGAFIGLYLLNEPLSVSAMIGILMLIGIVVTNAIVLVDRVVQNRERGLTIRDSLIEGGKTRLRPILMTAFATICALLPLAFTTAEGSLISKGLAVVVIGGLTTSTLLTLIIVPVIYELFFLRTHRKEQQQLLH</sequence>
<reference evidence="2 3" key="1">
    <citation type="journal article" date="2015" name="Int. J. Syst. Evol. Microbiol.">
        <title>Tumebacillus algifaecis sp. nov., isolated from decomposing algal scum.</title>
        <authorList>
            <person name="Wu Y.F."/>
            <person name="Zhang B."/>
            <person name="Xing P."/>
            <person name="Wu Q.L."/>
            <person name="Liu S.J."/>
        </authorList>
    </citation>
    <scope>NUCLEOTIDE SEQUENCE [LARGE SCALE GENOMIC DNA]</scope>
    <source>
        <strain evidence="2 3">THMBR28</strain>
    </source>
</reference>
<dbReference type="RefSeq" id="WP_094235588.1">
    <property type="nucleotide sequence ID" value="NZ_CP022657.1"/>
</dbReference>
<dbReference type="GO" id="GO:0005886">
    <property type="term" value="C:plasma membrane"/>
    <property type="evidence" value="ECO:0007669"/>
    <property type="project" value="TreeGrafter"/>
</dbReference>
<dbReference type="EMBL" id="CP022657">
    <property type="protein sequence ID" value="ASS74335.1"/>
    <property type="molecule type" value="Genomic_DNA"/>
</dbReference>
<dbReference type="Proteomes" id="UP000214688">
    <property type="component" value="Chromosome"/>
</dbReference>
<dbReference type="Gene3D" id="3.30.70.1430">
    <property type="entry name" value="Multidrug efflux transporter AcrB pore domain"/>
    <property type="match status" value="2"/>
</dbReference>
<dbReference type="AlphaFoldDB" id="A0A223CYL0"/>
<feature type="transmembrane region" description="Helical" evidence="1">
    <location>
        <begin position="951"/>
        <end position="970"/>
    </location>
</feature>
<feature type="transmembrane region" description="Helical" evidence="1">
    <location>
        <begin position="853"/>
        <end position="872"/>
    </location>
</feature>
<evidence type="ECO:0000313" key="2">
    <source>
        <dbReference type="EMBL" id="ASS74335.1"/>
    </source>
</evidence>
<dbReference type="PANTHER" id="PTHR32063">
    <property type="match status" value="1"/>
</dbReference>
<proteinExistence type="predicted"/>
<feature type="transmembrane region" description="Helical" evidence="1">
    <location>
        <begin position="879"/>
        <end position="899"/>
    </location>
</feature>
<dbReference type="SUPFAM" id="SSF82693">
    <property type="entry name" value="Multidrug efflux transporter AcrB pore domain, PN1, PN2, PC1 and PC2 subdomains"/>
    <property type="match status" value="1"/>
</dbReference>
<dbReference type="Gene3D" id="1.20.1640.10">
    <property type="entry name" value="Multidrug efflux transporter AcrB transmembrane domain"/>
    <property type="match status" value="2"/>
</dbReference>
<feature type="transmembrane region" description="Helical" evidence="1">
    <location>
        <begin position="526"/>
        <end position="551"/>
    </location>
</feature>
<dbReference type="PRINTS" id="PR00702">
    <property type="entry name" value="ACRIFLAVINRP"/>
</dbReference>
<dbReference type="InterPro" id="IPR001036">
    <property type="entry name" value="Acrflvin-R"/>
</dbReference>
<dbReference type="InterPro" id="IPR027463">
    <property type="entry name" value="AcrB_DN_DC_subdom"/>
</dbReference>
<organism evidence="2 3">
    <name type="scientific">Tumebacillus algifaecis</name>
    <dbReference type="NCBI Taxonomy" id="1214604"/>
    <lineage>
        <taxon>Bacteria</taxon>
        <taxon>Bacillati</taxon>
        <taxon>Bacillota</taxon>
        <taxon>Bacilli</taxon>
        <taxon>Bacillales</taxon>
        <taxon>Alicyclobacillaceae</taxon>
        <taxon>Tumebacillus</taxon>
    </lineage>
</organism>
<keyword evidence="1" id="KW-0812">Transmembrane</keyword>
<dbReference type="Gene3D" id="3.30.2090.10">
    <property type="entry name" value="Multidrug efflux transporter AcrB TolC docking domain, DN and DC subdomains"/>
    <property type="match status" value="2"/>
</dbReference>
<dbReference type="Gene3D" id="3.30.70.1440">
    <property type="entry name" value="Multidrug efflux transporter AcrB pore domain"/>
    <property type="match status" value="1"/>
</dbReference>
<keyword evidence="1" id="KW-1133">Transmembrane helix</keyword>
<feature type="transmembrane region" description="Helical" evidence="1">
    <location>
        <begin position="905"/>
        <end position="930"/>
    </location>
</feature>
<evidence type="ECO:0000256" key="1">
    <source>
        <dbReference type="SAM" id="Phobius"/>
    </source>
</evidence>
<dbReference type="KEGG" id="tab:CIG75_04625"/>
<dbReference type="OrthoDB" id="9757876at2"/>
<gene>
    <name evidence="2" type="ORF">CIG75_04625</name>
</gene>
<feature type="transmembrane region" description="Helical" evidence="1">
    <location>
        <begin position="442"/>
        <end position="461"/>
    </location>
</feature>
<keyword evidence="1" id="KW-0472">Membrane</keyword>
<feature type="transmembrane region" description="Helical" evidence="1">
    <location>
        <begin position="365"/>
        <end position="383"/>
    </location>
</feature>